<dbReference type="EMBL" id="WJJP01000147">
    <property type="protein sequence ID" value="MBD3323871.1"/>
    <property type="molecule type" value="Genomic_DNA"/>
</dbReference>
<evidence type="ECO:0000256" key="3">
    <source>
        <dbReference type="ARBA" id="ARBA00022989"/>
    </source>
</evidence>
<reference evidence="6" key="1">
    <citation type="submission" date="2019-11" db="EMBL/GenBank/DDBJ databases">
        <title>Microbial mats filling the niche in hypersaline microbial mats.</title>
        <authorList>
            <person name="Wong H.L."/>
            <person name="Macleod F.I."/>
            <person name="White R.A. III"/>
            <person name="Burns B.P."/>
        </authorList>
    </citation>
    <scope>NUCLEOTIDE SEQUENCE</scope>
    <source>
        <strain evidence="6">Rbin_158</strain>
    </source>
</reference>
<proteinExistence type="predicted"/>
<comment type="caution">
    <text evidence="6">The sequence shown here is derived from an EMBL/GenBank/DDBJ whole genome shotgun (WGS) entry which is preliminary data.</text>
</comment>
<keyword evidence="4 5" id="KW-0472">Membrane</keyword>
<feature type="transmembrane region" description="Helical" evidence="5">
    <location>
        <begin position="99"/>
        <end position="120"/>
    </location>
</feature>
<dbReference type="InterPro" id="IPR021147">
    <property type="entry name" value="DUF697"/>
</dbReference>
<evidence type="ECO:0000313" key="7">
    <source>
        <dbReference type="Proteomes" id="UP000649604"/>
    </source>
</evidence>
<sequence>MANETSEATVTTVSQEEVSGLIRRHMWGSMGVGLIPLPMIDFAALTGIQLSMLRKIAKMYDVPFFKEKVKNILTPLVGGALPGLVAPGLAVSVTKFIPVLGQAIGVVSMPIVAGASTYAVGKVF</sequence>
<dbReference type="AlphaFoldDB" id="A0A9D5JTT4"/>
<evidence type="ECO:0000256" key="5">
    <source>
        <dbReference type="SAM" id="Phobius"/>
    </source>
</evidence>
<feature type="transmembrane region" description="Helical" evidence="5">
    <location>
        <begin position="26"/>
        <end position="51"/>
    </location>
</feature>
<name>A0A9D5JTT4_9BACT</name>
<feature type="non-terminal residue" evidence="6">
    <location>
        <position position="124"/>
    </location>
</feature>
<evidence type="ECO:0000313" key="6">
    <source>
        <dbReference type="EMBL" id="MBD3323871.1"/>
    </source>
</evidence>
<organism evidence="6 7">
    <name type="scientific">candidate division KSB3 bacterium</name>
    <dbReference type="NCBI Taxonomy" id="2044937"/>
    <lineage>
        <taxon>Bacteria</taxon>
        <taxon>candidate division KSB3</taxon>
    </lineage>
</organism>
<accession>A0A9D5JTT4</accession>
<protein>
    <submittedName>
        <fullName evidence="6">DUF697 domain-containing protein</fullName>
    </submittedName>
</protein>
<comment type="subcellular location">
    <subcellularLocation>
        <location evidence="1">Membrane</location>
        <topology evidence="1">Multi-pass membrane protein</topology>
    </subcellularLocation>
</comment>
<evidence type="ECO:0000256" key="4">
    <source>
        <dbReference type="ARBA" id="ARBA00023136"/>
    </source>
</evidence>
<feature type="transmembrane region" description="Helical" evidence="5">
    <location>
        <begin position="72"/>
        <end position="93"/>
    </location>
</feature>
<keyword evidence="3 5" id="KW-1133">Transmembrane helix</keyword>
<gene>
    <name evidence="6" type="ORF">GF339_04760</name>
</gene>
<evidence type="ECO:0000256" key="1">
    <source>
        <dbReference type="ARBA" id="ARBA00004141"/>
    </source>
</evidence>
<dbReference type="Pfam" id="PF05128">
    <property type="entry name" value="DUF697"/>
    <property type="match status" value="1"/>
</dbReference>
<dbReference type="GO" id="GO:0016020">
    <property type="term" value="C:membrane"/>
    <property type="evidence" value="ECO:0007669"/>
    <property type="project" value="UniProtKB-SubCell"/>
</dbReference>
<keyword evidence="2 5" id="KW-0812">Transmembrane</keyword>
<dbReference type="Proteomes" id="UP000649604">
    <property type="component" value="Unassembled WGS sequence"/>
</dbReference>
<evidence type="ECO:0000256" key="2">
    <source>
        <dbReference type="ARBA" id="ARBA00022692"/>
    </source>
</evidence>